<feature type="transmembrane region" description="Helical" evidence="1">
    <location>
        <begin position="53"/>
        <end position="72"/>
    </location>
</feature>
<gene>
    <name evidence="2" type="ORF">NPIL_696251</name>
</gene>
<keyword evidence="3" id="KW-1185">Reference proteome</keyword>
<dbReference type="Proteomes" id="UP000887013">
    <property type="component" value="Unassembled WGS sequence"/>
</dbReference>
<evidence type="ECO:0000313" key="2">
    <source>
        <dbReference type="EMBL" id="GFS60563.1"/>
    </source>
</evidence>
<reference evidence="2" key="1">
    <citation type="submission" date="2020-08" db="EMBL/GenBank/DDBJ databases">
        <title>Multicomponent nature underlies the extraordinary mechanical properties of spider dragline silk.</title>
        <authorList>
            <person name="Kono N."/>
            <person name="Nakamura H."/>
            <person name="Mori M."/>
            <person name="Yoshida Y."/>
            <person name="Ohtoshi R."/>
            <person name="Malay A.D."/>
            <person name="Moran D.A.P."/>
            <person name="Tomita M."/>
            <person name="Numata K."/>
            <person name="Arakawa K."/>
        </authorList>
    </citation>
    <scope>NUCLEOTIDE SEQUENCE</scope>
</reference>
<protein>
    <submittedName>
        <fullName evidence="2">Uncharacterized protein</fullName>
    </submittedName>
</protein>
<evidence type="ECO:0000313" key="3">
    <source>
        <dbReference type="Proteomes" id="UP000887013"/>
    </source>
</evidence>
<keyword evidence="1" id="KW-1133">Transmembrane helix</keyword>
<proteinExistence type="predicted"/>
<name>A0A8X6K393_NEPPI</name>
<dbReference type="AlphaFoldDB" id="A0A8X6K393"/>
<keyword evidence="1" id="KW-0812">Transmembrane</keyword>
<evidence type="ECO:0000256" key="1">
    <source>
        <dbReference type="SAM" id="Phobius"/>
    </source>
</evidence>
<accession>A0A8X6K393</accession>
<dbReference type="EMBL" id="BMAW01093477">
    <property type="protein sequence ID" value="GFS60563.1"/>
    <property type="molecule type" value="Genomic_DNA"/>
</dbReference>
<comment type="caution">
    <text evidence="2">The sequence shown here is derived from an EMBL/GenBank/DDBJ whole genome shotgun (WGS) entry which is preliminary data.</text>
</comment>
<sequence>MFFVFVYQEDLERLLPESVGIGVFIVNQPGFGHPSSPGFDQGECSQFGEGLQAISLCARILLGFVLFDALFLDRFRVISRRTEDQSKSFQGLEIGSSDWFAQKSS</sequence>
<keyword evidence="1" id="KW-0472">Membrane</keyword>
<organism evidence="2 3">
    <name type="scientific">Nephila pilipes</name>
    <name type="common">Giant wood spider</name>
    <name type="synonym">Nephila maculata</name>
    <dbReference type="NCBI Taxonomy" id="299642"/>
    <lineage>
        <taxon>Eukaryota</taxon>
        <taxon>Metazoa</taxon>
        <taxon>Ecdysozoa</taxon>
        <taxon>Arthropoda</taxon>
        <taxon>Chelicerata</taxon>
        <taxon>Arachnida</taxon>
        <taxon>Araneae</taxon>
        <taxon>Araneomorphae</taxon>
        <taxon>Entelegynae</taxon>
        <taxon>Araneoidea</taxon>
        <taxon>Nephilidae</taxon>
        <taxon>Nephila</taxon>
    </lineage>
</organism>